<keyword evidence="2" id="KW-1185">Reference proteome</keyword>
<protein>
    <submittedName>
        <fullName evidence="1">Uncharacterized protein</fullName>
    </submittedName>
</protein>
<reference evidence="1 2" key="2">
    <citation type="journal article" date="2022" name="Mol. Ecol. Resour.">
        <title>The genomes of chicory, endive, great burdock and yacon provide insights into Asteraceae paleo-polyploidization history and plant inulin production.</title>
        <authorList>
            <person name="Fan W."/>
            <person name="Wang S."/>
            <person name="Wang H."/>
            <person name="Wang A."/>
            <person name="Jiang F."/>
            <person name="Liu H."/>
            <person name="Zhao H."/>
            <person name="Xu D."/>
            <person name="Zhang Y."/>
        </authorList>
    </citation>
    <scope>NUCLEOTIDE SEQUENCE [LARGE SCALE GENOMIC DNA]</scope>
    <source>
        <strain evidence="2">cv. Niubang</strain>
    </source>
</reference>
<organism evidence="1 2">
    <name type="scientific">Arctium lappa</name>
    <name type="common">Greater burdock</name>
    <name type="synonym">Lappa major</name>
    <dbReference type="NCBI Taxonomy" id="4217"/>
    <lineage>
        <taxon>Eukaryota</taxon>
        <taxon>Viridiplantae</taxon>
        <taxon>Streptophyta</taxon>
        <taxon>Embryophyta</taxon>
        <taxon>Tracheophyta</taxon>
        <taxon>Spermatophyta</taxon>
        <taxon>Magnoliopsida</taxon>
        <taxon>eudicotyledons</taxon>
        <taxon>Gunneridae</taxon>
        <taxon>Pentapetalae</taxon>
        <taxon>asterids</taxon>
        <taxon>campanulids</taxon>
        <taxon>Asterales</taxon>
        <taxon>Asteraceae</taxon>
        <taxon>Carduoideae</taxon>
        <taxon>Cardueae</taxon>
        <taxon>Arctiinae</taxon>
        <taxon>Arctium</taxon>
    </lineage>
</organism>
<gene>
    <name evidence="1" type="ORF">L6452_05055</name>
</gene>
<evidence type="ECO:0000313" key="2">
    <source>
        <dbReference type="Proteomes" id="UP001055879"/>
    </source>
</evidence>
<comment type="caution">
    <text evidence="1">The sequence shown here is derived from an EMBL/GenBank/DDBJ whole genome shotgun (WGS) entry which is preliminary data.</text>
</comment>
<evidence type="ECO:0000313" key="1">
    <source>
        <dbReference type="EMBL" id="KAI3757515.1"/>
    </source>
</evidence>
<accession>A0ACB9EFA9</accession>
<dbReference type="Proteomes" id="UP001055879">
    <property type="component" value="Linkage Group LG02"/>
</dbReference>
<proteinExistence type="predicted"/>
<sequence length="90" mass="9878">MLQTVTPLHRIVILLRQSILISLLADKEIFKEGRGCGYCNGVAKGGSLKTPKEGVLRSGSKIRLRFIAVRLDTDLNEINATEELVAVSEI</sequence>
<reference evidence="2" key="1">
    <citation type="journal article" date="2022" name="Mol. Ecol. Resour.">
        <title>The genomes of chicory, endive, great burdock and yacon provide insights into Asteraceae palaeo-polyploidization history and plant inulin production.</title>
        <authorList>
            <person name="Fan W."/>
            <person name="Wang S."/>
            <person name="Wang H."/>
            <person name="Wang A."/>
            <person name="Jiang F."/>
            <person name="Liu H."/>
            <person name="Zhao H."/>
            <person name="Xu D."/>
            <person name="Zhang Y."/>
        </authorList>
    </citation>
    <scope>NUCLEOTIDE SEQUENCE [LARGE SCALE GENOMIC DNA]</scope>
    <source>
        <strain evidence="2">cv. Niubang</strain>
    </source>
</reference>
<dbReference type="EMBL" id="CM042048">
    <property type="protein sequence ID" value="KAI3757515.1"/>
    <property type="molecule type" value="Genomic_DNA"/>
</dbReference>
<name>A0ACB9EFA9_ARCLA</name>